<reference evidence="1" key="1">
    <citation type="journal article" date="2016" name="Ticks Tick Borne Dis.">
        <title>De novo assembly and annotation of the salivary gland transcriptome of Rhipicephalus appendiculatus male and female ticks during blood feeding.</title>
        <authorList>
            <person name="de Castro M.H."/>
            <person name="de Klerk D."/>
            <person name="Pienaar R."/>
            <person name="Latif A.A."/>
            <person name="Rees D.J."/>
            <person name="Mans B.J."/>
        </authorList>
    </citation>
    <scope>NUCLEOTIDE SEQUENCE</scope>
    <source>
        <tissue evidence="1">Salivary glands</tissue>
    </source>
</reference>
<dbReference type="AlphaFoldDB" id="A0A131YD59"/>
<organism evidence="1">
    <name type="scientific">Rhipicephalus appendiculatus</name>
    <name type="common">Brown ear tick</name>
    <dbReference type="NCBI Taxonomy" id="34631"/>
    <lineage>
        <taxon>Eukaryota</taxon>
        <taxon>Metazoa</taxon>
        <taxon>Ecdysozoa</taxon>
        <taxon>Arthropoda</taxon>
        <taxon>Chelicerata</taxon>
        <taxon>Arachnida</taxon>
        <taxon>Acari</taxon>
        <taxon>Parasitiformes</taxon>
        <taxon>Ixodida</taxon>
        <taxon>Ixodoidea</taxon>
        <taxon>Ixodidae</taxon>
        <taxon>Rhipicephalinae</taxon>
        <taxon>Rhipicephalus</taxon>
        <taxon>Rhipicephalus</taxon>
    </lineage>
</organism>
<accession>A0A131YD59</accession>
<proteinExistence type="predicted"/>
<sequence length="117" mass="13159">MMASSLSSVNLPVPKRTDLRPKIQLLQHYKYAQCLASCWALTQLSNSMTTSTIVVDTSLTIDTVYITIHQESPMKKAHNLTIEKCCLQGKQNQIHGFTWNTWNTGKHVTRSAILKAV</sequence>
<name>A0A131YD59_RHIAP</name>
<evidence type="ECO:0000313" key="1">
    <source>
        <dbReference type="EMBL" id="JAP76400.1"/>
    </source>
</evidence>
<dbReference type="EMBL" id="GEDV01012157">
    <property type="protein sequence ID" value="JAP76400.1"/>
    <property type="molecule type" value="Transcribed_RNA"/>
</dbReference>
<protein>
    <submittedName>
        <fullName evidence="1">Uncharacterized protein</fullName>
    </submittedName>
</protein>